<feature type="non-terminal residue" evidence="4">
    <location>
        <position position="1"/>
    </location>
</feature>
<evidence type="ECO:0000256" key="1">
    <source>
        <dbReference type="ARBA" id="ARBA00010343"/>
    </source>
</evidence>
<name>A0A7J8QVK1_GOSDV</name>
<protein>
    <recommendedName>
        <fullName evidence="3">Core Histone H2A/H2B/H3 domain-containing protein</fullName>
    </recommendedName>
</protein>
<keyword evidence="2" id="KW-0007">Acetylation</keyword>
<evidence type="ECO:0000313" key="5">
    <source>
        <dbReference type="Proteomes" id="UP000593561"/>
    </source>
</evidence>
<evidence type="ECO:0000313" key="4">
    <source>
        <dbReference type="EMBL" id="MBA0605607.1"/>
    </source>
</evidence>
<gene>
    <name evidence="4" type="ORF">Godav_018162</name>
</gene>
<evidence type="ECO:0000259" key="3">
    <source>
        <dbReference type="Pfam" id="PF00125"/>
    </source>
</evidence>
<feature type="domain" description="Core Histone H2A/H2B/H3" evidence="3">
    <location>
        <begin position="42"/>
        <end position="69"/>
    </location>
</feature>
<dbReference type="SUPFAM" id="SSF47113">
    <property type="entry name" value="Histone-fold"/>
    <property type="match status" value="1"/>
</dbReference>
<reference evidence="4 5" key="1">
    <citation type="journal article" date="2019" name="Genome Biol. Evol.">
        <title>Insights into the evolution of the New World diploid cottons (Gossypium, subgenus Houzingenia) based on genome sequencing.</title>
        <authorList>
            <person name="Grover C.E."/>
            <person name="Arick M.A. 2nd"/>
            <person name="Thrash A."/>
            <person name="Conover J.L."/>
            <person name="Sanders W.S."/>
            <person name="Peterson D.G."/>
            <person name="Frelichowski J.E."/>
            <person name="Scheffler J.A."/>
            <person name="Scheffler B.E."/>
            <person name="Wendel J.F."/>
        </authorList>
    </citation>
    <scope>NUCLEOTIDE SEQUENCE [LARGE SCALE GENOMIC DNA]</scope>
    <source>
        <strain evidence="4">27</strain>
        <tissue evidence="4">Leaf</tissue>
    </source>
</reference>
<dbReference type="GO" id="GO:0046982">
    <property type="term" value="F:protein heterodimerization activity"/>
    <property type="evidence" value="ECO:0007669"/>
    <property type="project" value="InterPro"/>
</dbReference>
<dbReference type="GO" id="GO:0030527">
    <property type="term" value="F:structural constituent of chromatin"/>
    <property type="evidence" value="ECO:0007669"/>
    <property type="project" value="InterPro"/>
</dbReference>
<comment type="caution">
    <text evidence="4">The sequence shown here is derived from an EMBL/GenBank/DDBJ whole genome shotgun (WGS) entry which is preliminary data.</text>
</comment>
<evidence type="ECO:0000256" key="2">
    <source>
        <dbReference type="ARBA" id="ARBA00022990"/>
    </source>
</evidence>
<keyword evidence="5" id="KW-1185">Reference proteome</keyword>
<proteinExistence type="inferred from homology"/>
<accession>A0A7J8QVK1</accession>
<dbReference type="GO" id="GO:0003677">
    <property type="term" value="F:DNA binding"/>
    <property type="evidence" value="ECO:0007669"/>
    <property type="project" value="InterPro"/>
</dbReference>
<dbReference type="Gene3D" id="1.10.20.10">
    <property type="entry name" value="Histone, subunit A"/>
    <property type="match status" value="1"/>
</dbReference>
<dbReference type="Pfam" id="PF00125">
    <property type="entry name" value="Histone"/>
    <property type="match status" value="1"/>
</dbReference>
<dbReference type="AlphaFoldDB" id="A0A7J8QVK1"/>
<dbReference type="InterPro" id="IPR009072">
    <property type="entry name" value="Histone-fold"/>
</dbReference>
<dbReference type="Proteomes" id="UP000593561">
    <property type="component" value="Unassembled WGS sequence"/>
</dbReference>
<dbReference type="EMBL" id="JABFAC010000001">
    <property type="protein sequence ID" value="MBA0605607.1"/>
    <property type="molecule type" value="Genomic_DNA"/>
</dbReference>
<sequence>MGTLFTFQISPFALSVAFSPVKDQSIGSPDLSPLSTFFSPFREIPKYQQSTELLIKKLPFERLVREIAQAFL</sequence>
<dbReference type="PANTHER" id="PTHR11426">
    <property type="entry name" value="HISTONE H3"/>
    <property type="match status" value="1"/>
</dbReference>
<comment type="similarity">
    <text evidence="1">Belongs to the histone H3 family.</text>
</comment>
<dbReference type="InterPro" id="IPR007125">
    <property type="entry name" value="H2A/H2B/H3"/>
</dbReference>
<dbReference type="PROSITE" id="PS00959">
    <property type="entry name" value="HISTONE_H3_2"/>
    <property type="match status" value="1"/>
</dbReference>
<dbReference type="InterPro" id="IPR000164">
    <property type="entry name" value="Histone_H3/CENP-A"/>
</dbReference>
<dbReference type="GO" id="GO:0000786">
    <property type="term" value="C:nucleosome"/>
    <property type="evidence" value="ECO:0007669"/>
    <property type="project" value="InterPro"/>
</dbReference>
<organism evidence="4 5">
    <name type="scientific">Gossypium davidsonii</name>
    <name type="common">Davidson's cotton</name>
    <name type="synonym">Gossypium klotzschianum subsp. davidsonii</name>
    <dbReference type="NCBI Taxonomy" id="34287"/>
    <lineage>
        <taxon>Eukaryota</taxon>
        <taxon>Viridiplantae</taxon>
        <taxon>Streptophyta</taxon>
        <taxon>Embryophyta</taxon>
        <taxon>Tracheophyta</taxon>
        <taxon>Spermatophyta</taxon>
        <taxon>Magnoliopsida</taxon>
        <taxon>eudicotyledons</taxon>
        <taxon>Gunneridae</taxon>
        <taxon>Pentapetalae</taxon>
        <taxon>rosids</taxon>
        <taxon>malvids</taxon>
        <taxon>Malvales</taxon>
        <taxon>Malvaceae</taxon>
        <taxon>Malvoideae</taxon>
        <taxon>Gossypium</taxon>
    </lineage>
</organism>